<evidence type="ECO:0000313" key="1">
    <source>
        <dbReference type="EMBL" id="KAI8572493.1"/>
    </source>
</evidence>
<accession>A0ACC0Q381</accession>
<dbReference type="EMBL" id="CM046388">
    <property type="protein sequence ID" value="KAI8572493.1"/>
    <property type="molecule type" value="Genomic_DNA"/>
</dbReference>
<proteinExistence type="predicted"/>
<keyword evidence="2" id="KW-1185">Reference proteome</keyword>
<comment type="caution">
    <text evidence="1">The sequence shown here is derived from an EMBL/GenBank/DDBJ whole genome shotgun (WGS) entry which is preliminary data.</text>
</comment>
<protein>
    <submittedName>
        <fullName evidence="1">Uncharacterized protein</fullName>
    </submittedName>
</protein>
<sequence length="137" mass="14804">MVTRSAFVASKTILLVNSAKSAMLFGILFSKFDSQTRLHHVNCSRSLERNQIGAVVSVIWWFWSSVVKQGYPNYCLQLSPTDKADACTGNPLSGIKGCEKIDEALPFLAQFFQLGLLVGSPADLFPGGVSCKSDGLG</sequence>
<reference evidence="1" key="1">
    <citation type="submission" date="2022-02" db="EMBL/GenBank/DDBJ databases">
        <title>Plant Genome Project.</title>
        <authorList>
            <person name="Zhang R.-G."/>
        </authorList>
    </citation>
    <scope>NUCLEOTIDE SEQUENCE</scope>
    <source>
        <strain evidence="1">AT1</strain>
    </source>
</reference>
<evidence type="ECO:0000313" key="2">
    <source>
        <dbReference type="Proteomes" id="UP001062846"/>
    </source>
</evidence>
<name>A0ACC0Q381_RHOML</name>
<dbReference type="Proteomes" id="UP001062846">
    <property type="component" value="Chromosome 1"/>
</dbReference>
<organism evidence="1 2">
    <name type="scientific">Rhododendron molle</name>
    <name type="common">Chinese azalea</name>
    <name type="synonym">Azalea mollis</name>
    <dbReference type="NCBI Taxonomy" id="49168"/>
    <lineage>
        <taxon>Eukaryota</taxon>
        <taxon>Viridiplantae</taxon>
        <taxon>Streptophyta</taxon>
        <taxon>Embryophyta</taxon>
        <taxon>Tracheophyta</taxon>
        <taxon>Spermatophyta</taxon>
        <taxon>Magnoliopsida</taxon>
        <taxon>eudicotyledons</taxon>
        <taxon>Gunneridae</taxon>
        <taxon>Pentapetalae</taxon>
        <taxon>asterids</taxon>
        <taxon>Ericales</taxon>
        <taxon>Ericaceae</taxon>
        <taxon>Ericoideae</taxon>
        <taxon>Rhodoreae</taxon>
        <taxon>Rhododendron</taxon>
    </lineage>
</organism>
<gene>
    <name evidence="1" type="ORF">RHMOL_Rhmol01G0203600</name>
</gene>